<evidence type="ECO:0000313" key="1">
    <source>
        <dbReference type="EMBL" id="CUS05411.2"/>
    </source>
</evidence>
<sequence length="126" mass="13889">MDITVFPAQPGSYVVIIWPQDDAYVVPIVAWSSQVVAGDRVFLTPLVSDCISADGLGGPELMDAYTNCEWKSFSPGENALHWIALWEGATGRKIKSWDMANWWPSQAPLFATADETLWTDDSIPPS</sequence>
<organism evidence="1 2">
    <name type="scientific">Candidatus Promineifilum breve</name>
    <dbReference type="NCBI Taxonomy" id="1806508"/>
    <lineage>
        <taxon>Bacteria</taxon>
        <taxon>Bacillati</taxon>
        <taxon>Chloroflexota</taxon>
        <taxon>Ardenticatenia</taxon>
        <taxon>Candidatus Promineifilales</taxon>
        <taxon>Candidatus Promineifilaceae</taxon>
        <taxon>Candidatus Promineifilum</taxon>
    </lineage>
</organism>
<name>A0A160T4Y3_9CHLR</name>
<dbReference type="KEGG" id="pbf:CFX0092_A3533"/>
<reference evidence="1" key="1">
    <citation type="submission" date="2016-01" db="EMBL/GenBank/DDBJ databases">
        <authorList>
            <person name="Mcilroy J.S."/>
            <person name="Karst M S."/>
            <person name="Albertsen M."/>
        </authorList>
    </citation>
    <scope>NUCLEOTIDE SEQUENCE</scope>
    <source>
        <strain evidence="1">Cfx-K</strain>
    </source>
</reference>
<dbReference type="Proteomes" id="UP000215027">
    <property type="component" value="Chromosome I"/>
</dbReference>
<dbReference type="RefSeq" id="WP_157913261.1">
    <property type="nucleotide sequence ID" value="NZ_LN890655.1"/>
</dbReference>
<dbReference type="AlphaFoldDB" id="A0A160T4Y3"/>
<protein>
    <submittedName>
        <fullName evidence="1">Uncharacterized protein</fullName>
    </submittedName>
</protein>
<gene>
    <name evidence="1" type="ORF">CFX0092_A3533</name>
</gene>
<dbReference type="EMBL" id="LN890655">
    <property type="protein sequence ID" value="CUS05411.2"/>
    <property type="molecule type" value="Genomic_DNA"/>
</dbReference>
<evidence type="ECO:0000313" key="2">
    <source>
        <dbReference type="Proteomes" id="UP000215027"/>
    </source>
</evidence>
<accession>A0A160T4Y3</accession>
<proteinExistence type="predicted"/>
<keyword evidence="2" id="KW-1185">Reference proteome</keyword>